<feature type="compositionally biased region" description="Pro residues" evidence="1">
    <location>
        <begin position="112"/>
        <end position="122"/>
    </location>
</feature>
<accession>A0A2J8SF55</accession>
<comment type="caution">
    <text evidence="2">The sequence shown here is derived from an EMBL/GenBank/DDBJ whole genome shotgun (WGS) entry which is preliminary data.</text>
</comment>
<reference evidence="2" key="1">
    <citation type="submission" date="2017-12" db="EMBL/GenBank/DDBJ databases">
        <title>High-resolution comparative analysis of great ape genomes.</title>
        <authorList>
            <person name="Pollen A."/>
            <person name="Hastie A."/>
            <person name="Hormozdiari F."/>
            <person name="Dougherty M."/>
            <person name="Liu R."/>
            <person name="Chaisson M."/>
            <person name="Hoppe E."/>
            <person name="Hill C."/>
            <person name="Pang A."/>
            <person name="Hillier L."/>
            <person name="Baker C."/>
            <person name="Armstrong J."/>
            <person name="Shendure J."/>
            <person name="Paten B."/>
            <person name="Wilson R."/>
            <person name="Chao H."/>
            <person name="Schneider V."/>
            <person name="Ventura M."/>
            <person name="Kronenberg Z."/>
            <person name="Murali S."/>
            <person name="Gordon D."/>
            <person name="Cantsilieris S."/>
            <person name="Munson K."/>
            <person name="Nelson B."/>
            <person name="Raja A."/>
            <person name="Underwood J."/>
            <person name="Diekhans M."/>
            <person name="Fiddes I."/>
            <person name="Haussler D."/>
            <person name="Eichler E."/>
        </authorList>
    </citation>
    <scope>NUCLEOTIDE SEQUENCE [LARGE SCALE GENOMIC DNA]</scope>
    <source>
        <strain evidence="2">Susie</strain>
    </source>
</reference>
<organism evidence="2">
    <name type="scientific">Pongo abelii</name>
    <name type="common">Sumatran orangutan</name>
    <name type="synonym">Pongo pygmaeus abelii</name>
    <dbReference type="NCBI Taxonomy" id="9601"/>
    <lineage>
        <taxon>Eukaryota</taxon>
        <taxon>Metazoa</taxon>
        <taxon>Chordata</taxon>
        <taxon>Craniata</taxon>
        <taxon>Vertebrata</taxon>
        <taxon>Euteleostomi</taxon>
        <taxon>Mammalia</taxon>
        <taxon>Eutheria</taxon>
        <taxon>Euarchontoglires</taxon>
        <taxon>Primates</taxon>
        <taxon>Haplorrhini</taxon>
        <taxon>Catarrhini</taxon>
        <taxon>Hominidae</taxon>
        <taxon>Pongo</taxon>
    </lineage>
</organism>
<protein>
    <submittedName>
        <fullName evidence="2">ROBO1 isoform 12</fullName>
    </submittedName>
</protein>
<feature type="compositionally biased region" description="Polar residues" evidence="1">
    <location>
        <begin position="63"/>
        <end position="72"/>
    </location>
</feature>
<feature type="compositionally biased region" description="Low complexity" evidence="1">
    <location>
        <begin position="73"/>
        <end position="89"/>
    </location>
</feature>
<gene>
    <name evidence="2" type="ORF">CR201_G0043644</name>
</gene>
<sequence>FQNSDLLFILLVSRFGMSDYNKEPGMQLDDRLLLTTFQGQAYHLDFHLCLNYRANDTVPPTIPYNQSYDQNTGGSYNSSDRGSSTSGSQGHKKGARTPKVPKQGGMNWADLLPPPPAHPPPHSNSEEYNISVDESYDQEMPCPVPPARMYLQQDELEEEEDERGPTPPVRGAASSPAAVSYSHQSTATL</sequence>
<dbReference type="EMBL" id="NDHI03003578">
    <property type="protein sequence ID" value="PNJ19375.1"/>
    <property type="molecule type" value="Genomic_DNA"/>
</dbReference>
<feature type="non-terminal residue" evidence="2">
    <location>
        <position position="1"/>
    </location>
</feature>
<evidence type="ECO:0000256" key="1">
    <source>
        <dbReference type="SAM" id="MobiDB-lite"/>
    </source>
</evidence>
<feature type="non-terminal residue" evidence="2">
    <location>
        <position position="189"/>
    </location>
</feature>
<proteinExistence type="predicted"/>
<dbReference type="AlphaFoldDB" id="A0A2J8SF55"/>
<evidence type="ECO:0000313" key="2">
    <source>
        <dbReference type="EMBL" id="PNJ19375.1"/>
    </source>
</evidence>
<name>A0A2J8SF55_PONAB</name>
<feature type="region of interest" description="Disordered" evidence="1">
    <location>
        <begin position="61"/>
        <end position="189"/>
    </location>
</feature>